<dbReference type="VEuPathDB" id="ToxoDB:EMWEY_00037870"/>
<gene>
    <name evidence="2" type="ORF">EMWEY_00037870</name>
</gene>
<protein>
    <submittedName>
        <fullName evidence="2">Uncharacterized protein</fullName>
    </submittedName>
</protein>
<feature type="region of interest" description="Disordered" evidence="1">
    <location>
        <begin position="1121"/>
        <end position="1145"/>
    </location>
</feature>
<reference evidence="2" key="2">
    <citation type="submission" date="2013-10" db="EMBL/GenBank/DDBJ databases">
        <authorList>
            <person name="Aslett M."/>
        </authorList>
    </citation>
    <scope>NUCLEOTIDE SEQUENCE [LARGE SCALE GENOMIC DNA]</scope>
    <source>
        <strain evidence="2">Weybridge</strain>
    </source>
</reference>
<reference evidence="2" key="1">
    <citation type="submission" date="2013-10" db="EMBL/GenBank/DDBJ databases">
        <title>Genomic analysis of the causative agents of coccidiosis in chickens.</title>
        <authorList>
            <person name="Reid A.J."/>
            <person name="Blake D."/>
            <person name="Billington K."/>
            <person name="Browne H."/>
            <person name="Dunn M."/>
            <person name="Hung S."/>
            <person name="Kawahara F."/>
            <person name="Miranda-Saavedra D."/>
            <person name="Mourier T."/>
            <person name="Nagra H."/>
            <person name="Otto T.D."/>
            <person name="Rawlings N."/>
            <person name="Sanchez A."/>
            <person name="Sanders M."/>
            <person name="Subramaniam C."/>
            <person name="Tay Y."/>
            <person name="Dear P."/>
            <person name="Doerig C."/>
            <person name="Gruber A."/>
            <person name="Parkinson J."/>
            <person name="Shirley M."/>
            <person name="Wan K.L."/>
            <person name="Berriman M."/>
            <person name="Tomley F."/>
            <person name="Pain A."/>
        </authorList>
    </citation>
    <scope>NUCLEOTIDE SEQUENCE [LARGE SCALE GENOMIC DNA]</scope>
    <source>
        <strain evidence="2">Weybridge</strain>
    </source>
</reference>
<accession>U6MA63</accession>
<name>U6MA63_EIMMA</name>
<dbReference type="GeneID" id="25337773"/>
<dbReference type="OrthoDB" id="348609at2759"/>
<dbReference type="AlphaFoldDB" id="U6MA63"/>
<keyword evidence="3" id="KW-1185">Reference proteome</keyword>
<feature type="region of interest" description="Disordered" evidence="1">
    <location>
        <begin position="102"/>
        <end position="135"/>
    </location>
</feature>
<dbReference type="RefSeq" id="XP_013337732.1">
    <property type="nucleotide sequence ID" value="XM_013482278.1"/>
</dbReference>
<evidence type="ECO:0000313" key="3">
    <source>
        <dbReference type="Proteomes" id="UP000030763"/>
    </source>
</evidence>
<proteinExistence type="predicted"/>
<feature type="compositionally biased region" description="Low complexity" evidence="1">
    <location>
        <begin position="858"/>
        <end position="872"/>
    </location>
</feature>
<evidence type="ECO:0000313" key="2">
    <source>
        <dbReference type="EMBL" id="CDJ61082.1"/>
    </source>
</evidence>
<dbReference type="EMBL" id="HG722000">
    <property type="protein sequence ID" value="CDJ61082.1"/>
    <property type="molecule type" value="Genomic_DNA"/>
</dbReference>
<dbReference type="PANTHER" id="PTHR37471:SF1">
    <property type="entry name" value="AB HYDROLASE-1 DOMAIN-CONTAINING PROTEIN"/>
    <property type="match status" value="1"/>
</dbReference>
<evidence type="ECO:0000256" key="1">
    <source>
        <dbReference type="SAM" id="MobiDB-lite"/>
    </source>
</evidence>
<feature type="region of interest" description="Disordered" evidence="1">
    <location>
        <begin position="858"/>
        <end position="887"/>
    </location>
</feature>
<dbReference type="Proteomes" id="UP000030763">
    <property type="component" value="Unassembled WGS sequence"/>
</dbReference>
<sequence length="1145" mass="119592">MLHARGYLDQRISFSATVVDAAAFSFVSLRNTLLSCFAVSVHPRLPLAPTRRACLCSLTNTAVLGPFALQLQQKGSFSQATAVKHFWQQATAPAAVADAVASGRGLRQQRRQPQKQQQGTGKRKKGKACVSSAGGPGAETTITAAAATAAAAANVVADPRALDGVYSSSFYLSFVAAAAAHAAPPVAVAAAEAGAATAGHTRLRGANQKRHVAIERLLRLQPQMLPSVARVAATAARMQPQGRTTPPASPPASAQTLWREELAIVLRTTPAAAAAAADRAFWNAFAVAAADAAQALAPADIASIAVSAAAAAGAGAPGWKALTERHQRMLLELREQIRMHAEGFSLPQLLSSIEALQSLQRIPSAALPAATVAVSAAATAREAATAALAAVAGESGGKNKAAAIAAAAAVAGDVPLLLQCIEGTLHTKLAQAAQRATVAAPVVAEPPVCAATAAASAVIIQPSAAGKTRRATAAAREDQQPAFCRCAWFSTGQLVELAELLLQLQPQDRHPTSTDALHALNSHNDELVFLGFITDTAASEVSLQQLLRLIRAYGGMGLTSPSLLAAALSYFKAADDIGSPSQEVPGLCSVSPQRAQAAALRAVGVPATADGIQEQQTQQQHKRELVLPCRTAYMQCLADAETAAALGSAAAFPDGASSKDQTAMVLLHCLLQQQALGRSELLQLLPTLLQELQHQQKQQEYLQCCGLVLSVCASCGVHFLQLWEELLSPLLQPFAGVRPAAAAQAAAAGAPWGGWLLCRPLAQHLEAALSAALFCDVACVGAETSGEKNELLSAAASAAAHTATIAGGFLSFLHRSCSIGCLRQLSGESLAEMVVNICGLYRVQSAAAVVLRLLPRQQSPRQQGQHKQQRQPAKGCPGASPVDPAESSPGIRELLVAAFPEWHEHQQKLEEKHLQEARLQRELQQQQRLLLEQQSGLVFELLLELAFRGSPKCAEGIRSSQLVPRTVLLLLDGSKGEANLEAGYRSIHPATLSFLQSAARGAADLHKSSDSSGSINAGCGKIGPLNSNIALNACSGIAAATLPTPCSSINSRSTFGCPVDVDLLLLLPQVLHEGRRNSTVFQQLLQLLVLVPAAETSAELSAAANRYMQHLERLVLTARLQQRHKGTKPRTPSPNSGACPPPVNC</sequence>
<organism evidence="2 3">
    <name type="scientific">Eimeria maxima</name>
    <name type="common">Coccidian parasite</name>
    <dbReference type="NCBI Taxonomy" id="5804"/>
    <lineage>
        <taxon>Eukaryota</taxon>
        <taxon>Sar</taxon>
        <taxon>Alveolata</taxon>
        <taxon>Apicomplexa</taxon>
        <taxon>Conoidasida</taxon>
        <taxon>Coccidia</taxon>
        <taxon>Eucoccidiorida</taxon>
        <taxon>Eimeriorina</taxon>
        <taxon>Eimeriidae</taxon>
        <taxon>Eimeria</taxon>
    </lineage>
</organism>
<dbReference type="PANTHER" id="PTHR37471">
    <property type="entry name" value="UNNAMED PRODUCT"/>
    <property type="match status" value="1"/>
</dbReference>
<dbReference type="OMA" id="ANRYMQH"/>